<dbReference type="Proteomes" id="UP001295423">
    <property type="component" value="Unassembled WGS sequence"/>
</dbReference>
<name>A0AAD2CA07_9STRA</name>
<evidence type="ECO:0000256" key="1">
    <source>
        <dbReference type="SAM" id="MobiDB-lite"/>
    </source>
</evidence>
<accession>A0AAD2CA07</accession>
<evidence type="ECO:0000313" key="2">
    <source>
        <dbReference type="EMBL" id="CAJ1892369.1"/>
    </source>
</evidence>
<organism evidence="2 3">
    <name type="scientific">Cylindrotheca closterium</name>
    <dbReference type="NCBI Taxonomy" id="2856"/>
    <lineage>
        <taxon>Eukaryota</taxon>
        <taxon>Sar</taxon>
        <taxon>Stramenopiles</taxon>
        <taxon>Ochrophyta</taxon>
        <taxon>Bacillariophyta</taxon>
        <taxon>Bacillariophyceae</taxon>
        <taxon>Bacillariophycidae</taxon>
        <taxon>Bacillariales</taxon>
        <taxon>Bacillariaceae</taxon>
        <taxon>Cylindrotheca</taxon>
    </lineage>
</organism>
<sequence>MSVGSHRLRELADTELSYPGWENDYEEAAEAFQIGTTRVFERLFMEIMEKQREFDNYYIMLRIEILDDLDIDYPGCLGDKRRIEEWCRENPVNDETQEKFEERMQGLVNKHALYEGDRSHANLAALDDCDFTYPGWEDAYQNAVQAHCSEPFTTFPKLFHQMKEMQNKHEGKRIHWRLKTLDELELSYPGCEKDVAEVETWHFNTFDSPSTASLFREAIDGLLEQEEIYLEAQIEESKERKDQEERGIFIDRRKTNREKEAKQAREPTSDPIERRTPTREERLHVARVQEMTERKERQEKESQEMERREALERQSHSRRSINNFVEKSAPQNYDKRGSHLVAPTESVASEGESSADSMDLEIDRCYRRIAASLQMLEESKGIIEEEDEVHFYPQQPVMYQQHMVDHSSSPYPHHSARRSRRSVVQRAAVYE</sequence>
<proteinExistence type="predicted"/>
<feature type="compositionally biased region" description="Polar residues" evidence="1">
    <location>
        <begin position="320"/>
        <end position="331"/>
    </location>
</feature>
<evidence type="ECO:0000313" key="3">
    <source>
        <dbReference type="Proteomes" id="UP001295423"/>
    </source>
</evidence>
<keyword evidence="3" id="KW-1185">Reference proteome</keyword>
<gene>
    <name evidence="2" type="ORF">CYCCA115_LOCUS94</name>
</gene>
<protein>
    <submittedName>
        <fullName evidence="2">Uncharacterized protein</fullName>
    </submittedName>
</protein>
<feature type="compositionally biased region" description="Basic and acidic residues" evidence="1">
    <location>
        <begin position="235"/>
        <end position="284"/>
    </location>
</feature>
<feature type="region of interest" description="Disordered" evidence="1">
    <location>
        <begin position="234"/>
        <end position="355"/>
    </location>
</feature>
<feature type="compositionally biased region" description="Basic and acidic residues" evidence="1">
    <location>
        <begin position="290"/>
        <end position="315"/>
    </location>
</feature>
<dbReference type="EMBL" id="CAKOGP040000001">
    <property type="protein sequence ID" value="CAJ1892369.1"/>
    <property type="molecule type" value="Genomic_DNA"/>
</dbReference>
<feature type="region of interest" description="Disordered" evidence="1">
    <location>
        <begin position="405"/>
        <end position="424"/>
    </location>
</feature>
<reference evidence="2" key="1">
    <citation type="submission" date="2023-08" db="EMBL/GenBank/DDBJ databases">
        <authorList>
            <person name="Audoor S."/>
            <person name="Bilcke G."/>
        </authorList>
    </citation>
    <scope>NUCLEOTIDE SEQUENCE</scope>
</reference>
<dbReference type="AlphaFoldDB" id="A0AAD2CA07"/>
<feature type="compositionally biased region" description="Basic residues" evidence="1">
    <location>
        <begin position="414"/>
        <end position="423"/>
    </location>
</feature>
<comment type="caution">
    <text evidence="2">The sequence shown here is derived from an EMBL/GenBank/DDBJ whole genome shotgun (WGS) entry which is preliminary data.</text>
</comment>